<evidence type="ECO:0000313" key="5">
    <source>
        <dbReference type="EMBL" id="CAK0807724.1"/>
    </source>
</evidence>
<evidence type="ECO:0000256" key="1">
    <source>
        <dbReference type="ARBA" id="ARBA00022741"/>
    </source>
</evidence>
<dbReference type="Proteomes" id="UP001189429">
    <property type="component" value="Unassembled WGS sequence"/>
</dbReference>
<evidence type="ECO:0000256" key="3">
    <source>
        <dbReference type="SAM" id="MobiDB-lite"/>
    </source>
</evidence>
<dbReference type="Pfam" id="PF07714">
    <property type="entry name" value="PK_Tyr_Ser-Thr"/>
    <property type="match status" value="1"/>
</dbReference>
<dbReference type="PANTHER" id="PTHR24418">
    <property type="entry name" value="TYROSINE-PROTEIN KINASE"/>
    <property type="match status" value="1"/>
</dbReference>
<organism evidence="5 6">
    <name type="scientific">Prorocentrum cordatum</name>
    <dbReference type="NCBI Taxonomy" id="2364126"/>
    <lineage>
        <taxon>Eukaryota</taxon>
        <taxon>Sar</taxon>
        <taxon>Alveolata</taxon>
        <taxon>Dinophyceae</taxon>
        <taxon>Prorocentrales</taxon>
        <taxon>Prorocentraceae</taxon>
        <taxon>Prorocentrum</taxon>
    </lineage>
</organism>
<dbReference type="PROSITE" id="PS50011">
    <property type="entry name" value="PROTEIN_KINASE_DOM"/>
    <property type="match status" value="1"/>
</dbReference>
<dbReference type="EMBL" id="CAUYUJ010003997">
    <property type="protein sequence ID" value="CAK0807724.1"/>
    <property type="molecule type" value="Genomic_DNA"/>
</dbReference>
<accession>A0ABN9QNK4</accession>
<feature type="region of interest" description="Disordered" evidence="3">
    <location>
        <begin position="1"/>
        <end position="23"/>
    </location>
</feature>
<dbReference type="InterPro" id="IPR050198">
    <property type="entry name" value="Non-receptor_tyrosine_kinases"/>
</dbReference>
<protein>
    <recommendedName>
        <fullName evidence="4">Protein kinase domain-containing protein</fullName>
    </recommendedName>
</protein>
<feature type="non-terminal residue" evidence="5">
    <location>
        <position position="208"/>
    </location>
</feature>
<comment type="caution">
    <text evidence="5">The sequence shown here is derived from an EMBL/GenBank/DDBJ whole genome shotgun (WGS) entry which is preliminary data.</text>
</comment>
<keyword evidence="1" id="KW-0547">Nucleotide-binding</keyword>
<sequence>MAFRASAATDGRGGGAGDTAQATVSSVRRCPLRGPDHLLLMSDAELRSRFGLEAAGERHVVRRALKRFLEADRHENAVRGRRSVEATEDPHLREFLVPLADLTLGPEISSGGFGQVFRGVLRPSEDRGRLRKGQPRTVAVKAMKGDQRMRLNEILKESRVMATLDDANLCSFIGICTDGRSKGGTQYILSELMDCSLFDLVHKPHRPK</sequence>
<evidence type="ECO:0000259" key="4">
    <source>
        <dbReference type="PROSITE" id="PS50011"/>
    </source>
</evidence>
<keyword evidence="2" id="KW-0067">ATP-binding</keyword>
<feature type="compositionally biased region" description="Low complexity" evidence="3">
    <location>
        <begin position="1"/>
        <end position="10"/>
    </location>
</feature>
<evidence type="ECO:0000256" key="2">
    <source>
        <dbReference type="ARBA" id="ARBA00022840"/>
    </source>
</evidence>
<feature type="domain" description="Protein kinase" evidence="4">
    <location>
        <begin position="102"/>
        <end position="208"/>
    </location>
</feature>
<name>A0ABN9QNK4_9DINO</name>
<dbReference type="InterPro" id="IPR000719">
    <property type="entry name" value="Prot_kinase_dom"/>
</dbReference>
<dbReference type="Gene3D" id="3.30.200.20">
    <property type="entry name" value="Phosphorylase Kinase, domain 1"/>
    <property type="match status" value="1"/>
</dbReference>
<dbReference type="InterPro" id="IPR001245">
    <property type="entry name" value="Ser-Thr/Tyr_kinase_cat_dom"/>
</dbReference>
<evidence type="ECO:0000313" key="6">
    <source>
        <dbReference type="Proteomes" id="UP001189429"/>
    </source>
</evidence>
<gene>
    <name evidence="5" type="ORF">PCOR1329_LOCUS13513</name>
</gene>
<proteinExistence type="predicted"/>
<dbReference type="InterPro" id="IPR011009">
    <property type="entry name" value="Kinase-like_dom_sf"/>
</dbReference>
<dbReference type="SUPFAM" id="SSF56112">
    <property type="entry name" value="Protein kinase-like (PK-like)"/>
    <property type="match status" value="1"/>
</dbReference>
<reference evidence="5" key="1">
    <citation type="submission" date="2023-10" db="EMBL/GenBank/DDBJ databases">
        <authorList>
            <person name="Chen Y."/>
            <person name="Shah S."/>
            <person name="Dougan E. K."/>
            <person name="Thang M."/>
            <person name="Chan C."/>
        </authorList>
    </citation>
    <scope>NUCLEOTIDE SEQUENCE [LARGE SCALE GENOMIC DNA]</scope>
</reference>
<keyword evidence="6" id="KW-1185">Reference proteome</keyword>